<name>A0ABV7X6C8_9SPHN</name>
<dbReference type="EMBL" id="JBHRXV010000003">
    <property type="protein sequence ID" value="MFC3711705.1"/>
    <property type="molecule type" value="Genomic_DNA"/>
</dbReference>
<evidence type="ECO:0008006" key="4">
    <source>
        <dbReference type="Google" id="ProtNLM"/>
    </source>
</evidence>
<sequence length="121" mass="13482">MADPKDPADLFRDMLGHWERTSNEVVGKLLQSSEFSRGMNNATTMTLKLQQTMHEQMTRFLAAANMPSREEVASLGAGMRALDERMARIEAMLSAATGTAPPERERPKPPRTRKPAPKKDS</sequence>
<gene>
    <name evidence="2" type="ORF">ACFOMD_03930</name>
</gene>
<protein>
    <recommendedName>
        <fullName evidence="4">Poly(3-hydroxyalkanoate) polymerase subunit PhaE</fullName>
    </recommendedName>
</protein>
<accession>A0ABV7X6C8</accession>
<comment type="caution">
    <text evidence="2">The sequence shown here is derived from an EMBL/GenBank/DDBJ whole genome shotgun (WGS) entry which is preliminary data.</text>
</comment>
<organism evidence="2 3">
    <name type="scientific">Sphingoaurantiacus capsulatus</name>
    <dbReference type="NCBI Taxonomy" id="1771310"/>
    <lineage>
        <taxon>Bacteria</taxon>
        <taxon>Pseudomonadati</taxon>
        <taxon>Pseudomonadota</taxon>
        <taxon>Alphaproteobacteria</taxon>
        <taxon>Sphingomonadales</taxon>
        <taxon>Sphingosinicellaceae</taxon>
        <taxon>Sphingoaurantiacus</taxon>
    </lineage>
</organism>
<dbReference type="Proteomes" id="UP001595615">
    <property type="component" value="Unassembled WGS sequence"/>
</dbReference>
<proteinExistence type="predicted"/>
<reference evidence="3" key="1">
    <citation type="journal article" date="2019" name="Int. J. Syst. Evol. Microbiol.">
        <title>The Global Catalogue of Microorganisms (GCM) 10K type strain sequencing project: providing services to taxonomists for standard genome sequencing and annotation.</title>
        <authorList>
            <consortium name="The Broad Institute Genomics Platform"/>
            <consortium name="The Broad Institute Genome Sequencing Center for Infectious Disease"/>
            <person name="Wu L."/>
            <person name="Ma J."/>
        </authorList>
    </citation>
    <scope>NUCLEOTIDE SEQUENCE [LARGE SCALE GENOMIC DNA]</scope>
    <source>
        <strain evidence="3">KCTC 42644</strain>
    </source>
</reference>
<evidence type="ECO:0000313" key="2">
    <source>
        <dbReference type="EMBL" id="MFC3711705.1"/>
    </source>
</evidence>
<evidence type="ECO:0000256" key="1">
    <source>
        <dbReference type="SAM" id="MobiDB-lite"/>
    </source>
</evidence>
<evidence type="ECO:0000313" key="3">
    <source>
        <dbReference type="Proteomes" id="UP001595615"/>
    </source>
</evidence>
<feature type="region of interest" description="Disordered" evidence="1">
    <location>
        <begin position="90"/>
        <end position="121"/>
    </location>
</feature>
<feature type="compositionally biased region" description="Basic residues" evidence="1">
    <location>
        <begin position="109"/>
        <end position="121"/>
    </location>
</feature>
<keyword evidence="3" id="KW-1185">Reference proteome</keyword>
<dbReference type="RefSeq" id="WP_380857157.1">
    <property type="nucleotide sequence ID" value="NZ_JBHRXV010000003.1"/>
</dbReference>